<evidence type="ECO:0000256" key="4">
    <source>
        <dbReference type="ARBA" id="ARBA00022840"/>
    </source>
</evidence>
<dbReference type="PANTHER" id="PTHR42794">
    <property type="entry name" value="HEMIN IMPORT ATP-BINDING PROTEIN HMUV"/>
    <property type="match status" value="1"/>
</dbReference>
<keyword evidence="3" id="KW-0547">Nucleotide-binding</keyword>
<protein>
    <submittedName>
        <fullName evidence="6">Iron(3+)-hydroxamate import ATP-binding protein fhuC</fullName>
    </submittedName>
</protein>
<proteinExistence type="inferred from homology"/>
<dbReference type="GO" id="GO:0005524">
    <property type="term" value="F:ATP binding"/>
    <property type="evidence" value="ECO:0007669"/>
    <property type="project" value="UniProtKB-KW"/>
</dbReference>
<feature type="domain" description="ABC transporter" evidence="5">
    <location>
        <begin position="9"/>
        <end position="244"/>
    </location>
</feature>
<evidence type="ECO:0000256" key="3">
    <source>
        <dbReference type="ARBA" id="ARBA00022741"/>
    </source>
</evidence>
<dbReference type="Proteomes" id="UP000006334">
    <property type="component" value="Unassembled WGS sequence"/>
</dbReference>
<reference evidence="6 7" key="1">
    <citation type="journal article" date="2017" name="Antonie Van Leeuwenhoek">
        <title>Rhizobium rhizosphaerae sp. nov., a novel species isolated from rice rhizosphere.</title>
        <authorList>
            <person name="Zhao J.J."/>
            <person name="Zhang J."/>
            <person name="Zhang R.J."/>
            <person name="Zhang C.W."/>
            <person name="Yin H.Q."/>
            <person name="Zhang X.X."/>
        </authorList>
    </citation>
    <scope>NUCLEOTIDE SEQUENCE [LARGE SCALE GENOMIC DNA]</scope>
    <source>
        <strain evidence="6 7">E3</strain>
    </source>
</reference>
<dbReference type="GO" id="GO:0016887">
    <property type="term" value="F:ATP hydrolysis activity"/>
    <property type="evidence" value="ECO:0007669"/>
    <property type="project" value="InterPro"/>
</dbReference>
<dbReference type="SMART" id="SM00382">
    <property type="entry name" value="AAA"/>
    <property type="match status" value="1"/>
</dbReference>
<dbReference type="PANTHER" id="PTHR42794:SF2">
    <property type="entry name" value="ABC TRANSPORTER ATP-BINDING PROTEIN"/>
    <property type="match status" value="1"/>
</dbReference>
<dbReference type="eggNOG" id="COG1120">
    <property type="taxonomic scope" value="Bacteria"/>
</dbReference>
<keyword evidence="7" id="KW-1185">Reference proteome</keyword>
<gene>
    <name evidence="6" type="primary">fhuC</name>
    <name evidence="6" type="ORF">GLIP_4322</name>
</gene>
<evidence type="ECO:0000256" key="1">
    <source>
        <dbReference type="ARBA" id="ARBA00005417"/>
    </source>
</evidence>
<dbReference type="InterPro" id="IPR017871">
    <property type="entry name" value="ABC_transporter-like_CS"/>
</dbReference>
<dbReference type="FunFam" id="3.40.50.300:FF:000134">
    <property type="entry name" value="Iron-enterobactin ABC transporter ATP-binding protein"/>
    <property type="match status" value="1"/>
</dbReference>
<comment type="similarity">
    <text evidence="1">Belongs to the ABC transporter superfamily.</text>
</comment>
<name>K6YJZ6_9ALTE</name>
<evidence type="ECO:0000313" key="7">
    <source>
        <dbReference type="Proteomes" id="UP000006334"/>
    </source>
</evidence>
<comment type="caution">
    <text evidence="6">The sequence shown here is derived from an EMBL/GenBank/DDBJ whole genome shotgun (WGS) entry which is preliminary data.</text>
</comment>
<organism evidence="6 7">
    <name type="scientific">Aliiglaciecola lipolytica E3</name>
    <dbReference type="NCBI Taxonomy" id="1127673"/>
    <lineage>
        <taxon>Bacteria</taxon>
        <taxon>Pseudomonadati</taxon>
        <taxon>Pseudomonadota</taxon>
        <taxon>Gammaproteobacteria</taxon>
        <taxon>Alteromonadales</taxon>
        <taxon>Alteromonadaceae</taxon>
        <taxon>Aliiglaciecola</taxon>
    </lineage>
</organism>
<dbReference type="Pfam" id="PF00005">
    <property type="entry name" value="ABC_tran"/>
    <property type="match status" value="1"/>
</dbReference>
<dbReference type="STRING" id="1127673.GLIP_4322"/>
<dbReference type="SUPFAM" id="SSF52540">
    <property type="entry name" value="P-loop containing nucleoside triphosphate hydrolases"/>
    <property type="match status" value="1"/>
</dbReference>
<accession>K6YJZ6</accession>
<dbReference type="CDD" id="cd03214">
    <property type="entry name" value="ABC_Iron-Siderophores_B12_Hemin"/>
    <property type="match status" value="1"/>
</dbReference>
<dbReference type="PROSITE" id="PS50893">
    <property type="entry name" value="ABC_TRANSPORTER_2"/>
    <property type="match status" value="1"/>
</dbReference>
<dbReference type="AlphaFoldDB" id="K6YJZ6"/>
<keyword evidence="4 6" id="KW-0067">ATP-binding</keyword>
<evidence type="ECO:0000256" key="2">
    <source>
        <dbReference type="ARBA" id="ARBA00022448"/>
    </source>
</evidence>
<dbReference type="InterPro" id="IPR003593">
    <property type="entry name" value="AAA+_ATPase"/>
</dbReference>
<dbReference type="Gene3D" id="3.40.50.300">
    <property type="entry name" value="P-loop containing nucleotide triphosphate hydrolases"/>
    <property type="match status" value="1"/>
</dbReference>
<dbReference type="InterPro" id="IPR003439">
    <property type="entry name" value="ABC_transporter-like_ATP-bd"/>
</dbReference>
<dbReference type="EMBL" id="BAEN01000076">
    <property type="protein sequence ID" value="GAC16933.1"/>
    <property type="molecule type" value="Genomic_DNA"/>
</dbReference>
<evidence type="ECO:0000313" key="6">
    <source>
        <dbReference type="EMBL" id="GAC16933.1"/>
    </source>
</evidence>
<sequence>MGMTGKAMLKLSNLSYQIAGTTILSDIHFQADTGSVIGILGPNGAGKTTLLKLISGQLSSQQQVFWRSNAIENLPAIARAQQIAVVNQFNSRVFNLNLEQIVSMGLLPHQTLFSKVSIAQKDVISTALEQVGLSAKAKQPFHSLSGGEQQRAQIARALVQTAGLFVLDEPINHLDVYYEHQILSLLRKIAKQQNVTIVMSLHDLNHAAEYCDQLCLLAEGKLMSFGSPQEVLTQTRLQQVYKTPCDVVIKPSTHKIRIEFYPPNIEQADVANGRNVIND</sequence>
<dbReference type="PROSITE" id="PS00211">
    <property type="entry name" value="ABC_TRANSPORTER_1"/>
    <property type="match status" value="1"/>
</dbReference>
<evidence type="ECO:0000259" key="5">
    <source>
        <dbReference type="PROSITE" id="PS50893"/>
    </source>
</evidence>
<keyword evidence="2" id="KW-0813">Transport</keyword>
<dbReference type="InterPro" id="IPR027417">
    <property type="entry name" value="P-loop_NTPase"/>
</dbReference>